<name>A0A523XEY3_UNCT6</name>
<comment type="caution">
    <text evidence="1">The sequence shown here is derived from an EMBL/GenBank/DDBJ whole genome shotgun (WGS) entry which is preliminary data.</text>
</comment>
<organism evidence="1 2">
    <name type="scientific">candidate division TA06 bacterium</name>
    <dbReference type="NCBI Taxonomy" id="2250710"/>
    <lineage>
        <taxon>Bacteria</taxon>
        <taxon>Bacteria division TA06</taxon>
    </lineage>
</organism>
<dbReference type="Proteomes" id="UP000315534">
    <property type="component" value="Unassembled WGS sequence"/>
</dbReference>
<protein>
    <submittedName>
        <fullName evidence="1">Glycosyl transferase</fullName>
    </submittedName>
</protein>
<dbReference type="EMBL" id="SOIP01000537">
    <property type="protein sequence ID" value="TET77862.1"/>
    <property type="molecule type" value="Genomic_DNA"/>
</dbReference>
<reference evidence="1 2" key="1">
    <citation type="submission" date="2019-03" db="EMBL/GenBank/DDBJ databases">
        <title>Metabolic potential of uncultured bacteria and archaea associated with petroleum seepage in deep-sea sediments.</title>
        <authorList>
            <person name="Dong X."/>
            <person name="Hubert C."/>
        </authorList>
    </citation>
    <scope>NUCLEOTIDE SEQUENCE [LARGE SCALE GENOMIC DNA]</scope>
    <source>
        <strain evidence="1">E29_bin36</strain>
    </source>
</reference>
<evidence type="ECO:0000313" key="2">
    <source>
        <dbReference type="Proteomes" id="UP000315534"/>
    </source>
</evidence>
<dbReference type="SUPFAM" id="SSF53756">
    <property type="entry name" value="UDP-Glycosyltransferase/glycogen phosphorylase"/>
    <property type="match status" value="1"/>
</dbReference>
<evidence type="ECO:0000313" key="1">
    <source>
        <dbReference type="EMBL" id="TET77862.1"/>
    </source>
</evidence>
<keyword evidence="1" id="KW-0808">Transferase</keyword>
<accession>A0A523XEY3</accession>
<sequence>MRILHIHTSDYMQGGGGAIAMYRLHLGLKRAGFDSKILCATKTLETSDSIAIPRLSKLESLLGKVTSRLGLSDIHCIGSFKIKDNKAYSDADVLNLHSFRARFSYLALPSLTKNKPTVFTLHDMWPFTGHCAVSYDCDRWKIGCARCPY</sequence>
<dbReference type="GO" id="GO:0016740">
    <property type="term" value="F:transferase activity"/>
    <property type="evidence" value="ECO:0007669"/>
    <property type="project" value="UniProtKB-KW"/>
</dbReference>
<feature type="non-terminal residue" evidence="1">
    <location>
        <position position="149"/>
    </location>
</feature>
<gene>
    <name evidence="1" type="ORF">E3J38_09310</name>
</gene>
<dbReference type="Gene3D" id="3.40.50.2000">
    <property type="entry name" value="Glycogen Phosphorylase B"/>
    <property type="match status" value="1"/>
</dbReference>
<dbReference type="AlphaFoldDB" id="A0A523XEY3"/>
<proteinExistence type="predicted"/>